<feature type="region of interest" description="Disordered" evidence="1">
    <location>
        <begin position="1341"/>
        <end position="1419"/>
    </location>
</feature>
<feature type="region of interest" description="Disordered" evidence="1">
    <location>
        <begin position="2471"/>
        <end position="2523"/>
    </location>
</feature>
<feature type="region of interest" description="Disordered" evidence="1">
    <location>
        <begin position="1769"/>
        <end position="1850"/>
    </location>
</feature>
<feature type="non-terminal residue" evidence="2">
    <location>
        <position position="1"/>
    </location>
</feature>
<dbReference type="EMBL" id="JAAAHY010000667">
    <property type="protein sequence ID" value="KAF9959532.1"/>
    <property type="molecule type" value="Genomic_DNA"/>
</dbReference>
<dbReference type="PANTHER" id="PTHR31859:SF1">
    <property type="entry name" value="TETRATRICOPEPTIDE REPEAT PROTEIN 39C"/>
    <property type="match status" value="1"/>
</dbReference>
<feature type="compositionally biased region" description="Low complexity" evidence="1">
    <location>
        <begin position="2576"/>
        <end position="2593"/>
    </location>
</feature>
<feature type="region of interest" description="Disordered" evidence="1">
    <location>
        <begin position="290"/>
        <end position="321"/>
    </location>
</feature>
<sequence>MDDSRHHGHMVQSPDFEYDDEDDDGSQAEDGVSYFGTAGQDYLLKQKRARRARALCWLDGFMLVDKRRRRASLVDMGLDEDTMATDGDGHRPDPADEFHVNMIIQHRLGLSALLITQYAVSTLLTQLHWITYSAHTPMSAALAYYDPLLTDSITFSRESRYIGSAPPHSRSLAAATPIRRGTSYGTMSAPSQFDTLQEMDEEERLDDDDDQDAFIKVNVNIRSNTHGTRGASYRSEGPLTGSHNQGATEDGREDLLENLNDHDDNDDEEQDMATLLAFQDARRQQVYAFSPTASSSAMPVRSILSPQSPPRDSSNPNRTPLSWAFCAGQEAYSSSKRSLRRSNLDPNGTGRRTWTGGHSIIYSGIFVEDSDDDTNDNDNNDVDVEVAAEDGEDPEADTDALVDADAGVGFDTHMQVDACQEACLHLSLEKTQDDRILTGSDGVDAVSDGTVKAEFDDNLKIEVDVAVAVVIETEAEHNIKVEVDKDRVQAGMDDTIKTEVLDTDSETMVEASVETVAVECDTTTTVTETHTAETLAGVHKQHDQDVKLTDALDDGSVHRDLDLAIRATESHMDNTHHPHFKDPSADTVEQESAIDISTPGGEPNGRHLTDGHHHHGLSTLKFNVSSRKDITAVVCDEDDCEEHPYQEGPAAELEAAIGSGFLGGHIVQLDIKESSTSAMEKTGDGINDFEDSSLPGTIKGLILPPTHDANGTGTEIQLPGTVDGLEDHGHREDSEEGHGSRQMRVRERIETVRVELETDGPIDPSNPAISAIIAGLETPDTRSPGPVTTIEDLSEGEGGHRRIHVRERIEQITVEEDDSVIGIVGPGGAIVGGAVGVMGPSGGVAGINPSAILIDSTKPLPRPPSPDGRLIPVPIPVSVPGQWTSTDETEQPTGVITWGYVDDVTPSDQGSYGIGVVSEPAIYVPRQRPAIVQPLLPEPVTVVRPTEPLITVGPTRGPIVVPTQSQPLIPLQPAPGLILQQPQPGMIMRPQPQPVMYAPPRRPMIVPPRPALPPPMPIIQPPAPVVMAPPPQAFVPQAQPQIIAPTRAIVPQPAIMAPAAPNIQPEYGTYETIVPGAVGVGGIAGGMGDMGGVGAWPGGAAGPLQRRHSIASIYDDRSIASIYEAENRSVASVYDDRTIVSIDGGVRGAGVGVGGALAVGMQGRHNWMAGRPLSGMEYGHHHQHHHLATAAHTAAPVESQRMALVADRSGGLVWDPEAGIYVRSRHVVRYSDPLRYDGGDSYSEDVYAGQRAESSRRGSWQEQGFGRAVDQDPKDFAVNRHVARPSESADSEMAYQEIELADGPPQLQEMVTETYFDTTRSQLKVREQKGQLIADVVRRLKDQQQRHQQDPQELRQASHAAQQKQQQPQYPPLSDRGVVGTPLSPPTNVSLLSRSLQNQQHPPTLNIPKPPSNPPPVRLLMNRGMAANQSQPRGLIALVSRSPMPTQSNGPSQDADKDDKDSLPILSTSSKKVETIMLQARHHKVPVPSTEPFTVQDGSAGNPRTRPPVSGGVLTALVPVTAASSAPMLARQDASGKPVWGMGGVTAAALVSPPSPSVHRKVPDGLGAAVSAAAAARKAKKKQHIAMSRHQLHPILLAEGVMACWNNEFGGALEMFKEHACTYPRWSLAAAEVHITRQLISGQLSEADSELIDALQLSEKVATRILDKKQELDSSFMSYRSICSADATLVMVNDNTLRQNYKWDCEMAFYDTLLYRGILQLTSSADTKGTFSDIKGGLQLRRAWKGYMRIKQEIEAAKDKWQKLSAIVEESGRGKEGPAEKENRPPAVNKEHAHAKTSGAPSAHVGVSALPPRPSRTATMPVPIPPTTSNAKRNTTLLSTSQPTEGSRWSIFGRRGSVSHSAASLSTSPAEGADIALETSDRTRSKLLSSSNPVAAKGLASALRDQAKAVEDFKTAVRVLEDVEDYLHYGLGLFFFIVSIVPKSLLPALKTIGLQSNHEQGIKHLEAVFTRKNGRAPFAALFLLINYLFLPRGMDDPKISLGRAGEIISECLKSSPNGSSYLLMACHHARKTGSMIPAALNHITRGIQTCEAAGIPSINYRFELGLTFFINQEFGKAADIFEILWRRFTMNMAIGGNGSGAGAGGMEGGRRRKGRSSSLGSSLQAQLAAAAQSPVGGMEEEEEDDFELAPFCGLCLVASKVVMRLGQEGYFEYGRDGFGRGGDEVTSMAVGVSSEGVSGSTTPLNYPRTGPESDLLMAAQEVLAMMAGSDIGGSTMKSTSGGSIFEHTKAGSNQSTWSNKDMDGSSAHLQPPPAHAGKLNRFNKFAWNQCQKSLQRGRISPFLPLVILYLRRDLAYMKPVLLRKFRTLVETIWKASSIPQPADGDTQAIYLLLSAVVHRQLLPDDSTFAYTALTDCLLLESTIESEMWVIPHCHYELGELLFKKLHLPQAALEQFQWIVKGPGKEARPTSIFYAPTNSNSNPRLSVFGGGFPSDSVTNLVESAAAAAAAAGASQQASQGRQGGGREGGHSHYPSTTSNHRLSQLFLGGTSPTPLQGTHPPNPVTFYNSRYKKFEFSQVLRQRSSISLEQIQKVIENGDTGSASSSRRTSMNWLSGSSSNQPAAAAPNKNPVAAGHGDVMTAETQQRSGQSLKRHSSQSLEAHGDQGREAVGAKAARLSSEAHAAEGMEGVVSGGASASANVSVSAAAAAAASQSWSNSGSNNTLPNILSDAQRKRGSQQLGLPAQLRPSPSFNVLH</sequence>
<feature type="region of interest" description="Disordered" evidence="1">
    <location>
        <begin position="1488"/>
        <end position="1508"/>
    </location>
</feature>
<feature type="compositionally biased region" description="Polar residues" evidence="1">
    <location>
        <begin position="2492"/>
        <end position="2501"/>
    </location>
</feature>
<feature type="compositionally biased region" description="Basic and acidic residues" evidence="1">
    <location>
        <begin position="572"/>
        <end position="584"/>
    </location>
</feature>
<feature type="region of interest" description="Disordered" evidence="1">
    <location>
        <begin position="572"/>
        <end position="614"/>
    </location>
</feature>
<evidence type="ECO:0000256" key="1">
    <source>
        <dbReference type="SAM" id="MobiDB-lite"/>
    </source>
</evidence>
<accession>A0A9P6M1B4</accession>
<feature type="compositionally biased region" description="Polar residues" evidence="1">
    <location>
        <begin position="1443"/>
        <end position="1452"/>
    </location>
</feature>
<dbReference type="Proteomes" id="UP000738359">
    <property type="component" value="Unassembled WGS sequence"/>
</dbReference>
<feature type="region of interest" description="Disordered" evidence="1">
    <location>
        <begin position="2673"/>
        <end position="2716"/>
    </location>
</feature>
<feature type="compositionally biased region" description="Pro residues" evidence="1">
    <location>
        <begin position="1408"/>
        <end position="1417"/>
    </location>
</feature>
<keyword evidence="3" id="KW-1185">Reference proteome</keyword>
<comment type="caution">
    <text evidence="2">The sequence shown here is derived from an EMBL/GenBank/DDBJ whole genome shotgun (WGS) entry which is preliminary data.</text>
</comment>
<proteinExistence type="predicted"/>
<feature type="region of interest" description="Disordered" evidence="1">
    <location>
        <begin position="225"/>
        <end position="249"/>
    </location>
</feature>
<feature type="region of interest" description="Disordered" evidence="1">
    <location>
        <begin position="777"/>
        <end position="799"/>
    </location>
</feature>
<name>A0A9P6M1B4_MORAP</name>
<dbReference type="Pfam" id="PF10300">
    <property type="entry name" value="Iml2-TPR_39"/>
    <property type="match status" value="1"/>
</dbReference>
<feature type="region of interest" description="Disordered" evidence="1">
    <location>
        <begin position="2557"/>
        <end position="2637"/>
    </location>
</feature>
<feature type="region of interest" description="Disordered" evidence="1">
    <location>
        <begin position="1"/>
        <end position="31"/>
    </location>
</feature>
<gene>
    <name evidence="2" type="ORF">BGZ70_008814</name>
</gene>
<feature type="compositionally biased region" description="Polar residues" evidence="1">
    <location>
        <begin position="304"/>
        <end position="320"/>
    </location>
</feature>
<dbReference type="InterPro" id="IPR019412">
    <property type="entry name" value="IML2/TPR_39"/>
</dbReference>
<reference evidence="2" key="1">
    <citation type="journal article" date="2020" name="Fungal Divers.">
        <title>Resolving the Mortierellaceae phylogeny through synthesis of multi-gene phylogenetics and phylogenomics.</title>
        <authorList>
            <person name="Vandepol N."/>
            <person name="Liber J."/>
            <person name="Desiro A."/>
            <person name="Na H."/>
            <person name="Kennedy M."/>
            <person name="Barry K."/>
            <person name="Grigoriev I.V."/>
            <person name="Miller A.N."/>
            <person name="O'Donnell K."/>
            <person name="Stajich J.E."/>
            <person name="Bonito G."/>
        </authorList>
    </citation>
    <scope>NUCLEOTIDE SEQUENCE</scope>
    <source>
        <strain evidence="2">CK1249</strain>
    </source>
</reference>
<feature type="compositionally biased region" description="Polar residues" evidence="1">
    <location>
        <begin position="1386"/>
        <end position="1401"/>
    </location>
</feature>
<evidence type="ECO:0000313" key="3">
    <source>
        <dbReference type="Proteomes" id="UP000738359"/>
    </source>
</evidence>
<feature type="compositionally biased region" description="Polar residues" evidence="1">
    <location>
        <begin position="2601"/>
        <end position="2610"/>
    </location>
</feature>
<organism evidence="2 3">
    <name type="scientific">Mortierella alpina</name>
    <name type="common">Oleaginous fungus</name>
    <name type="synonym">Mortierella renispora</name>
    <dbReference type="NCBI Taxonomy" id="64518"/>
    <lineage>
        <taxon>Eukaryota</taxon>
        <taxon>Fungi</taxon>
        <taxon>Fungi incertae sedis</taxon>
        <taxon>Mucoromycota</taxon>
        <taxon>Mortierellomycotina</taxon>
        <taxon>Mortierellomycetes</taxon>
        <taxon>Mortierellales</taxon>
        <taxon>Mortierellaceae</taxon>
        <taxon>Mortierella</taxon>
    </lineage>
</organism>
<feature type="region of interest" description="Disordered" evidence="1">
    <location>
        <begin position="2242"/>
        <end position="2273"/>
    </location>
</feature>
<protein>
    <submittedName>
        <fullName evidence="2">Uncharacterized protein</fullName>
    </submittedName>
</protein>
<dbReference type="PANTHER" id="PTHR31859">
    <property type="entry name" value="TETRATRICOPEPTIDE REPEAT PROTEIN 39 FAMILY MEMBER"/>
    <property type="match status" value="1"/>
</dbReference>
<evidence type="ECO:0000313" key="2">
    <source>
        <dbReference type="EMBL" id="KAF9959532.1"/>
    </source>
</evidence>
<feature type="region of interest" description="Disordered" evidence="1">
    <location>
        <begin position="1252"/>
        <end position="1273"/>
    </location>
</feature>
<feature type="compositionally biased region" description="Basic and acidic residues" evidence="1">
    <location>
        <begin position="1341"/>
        <end position="1353"/>
    </location>
</feature>
<dbReference type="OrthoDB" id="2154985at2759"/>
<feature type="compositionally biased region" description="Polar residues" evidence="1">
    <location>
        <begin position="2250"/>
        <end position="2259"/>
    </location>
</feature>
<feature type="compositionally biased region" description="Polar residues" evidence="1">
    <location>
        <begin position="2558"/>
        <end position="2575"/>
    </location>
</feature>
<feature type="region of interest" description="Disordered" evidence="1">
    <location>
        <begin position="1441"/>
        <end position="1464"/>
    </location>
</feature>
<feature type="compositionally biased region" description="Low complexity" evidence="1">
    <location>
        <begin position="1354"/>
        <end position="1368"/>
    </location>
</feature>
<feature type="compositionally biased region" description="Basic and acidic residues" evidence="1">
    <location>
        <begin position="1770"/>
        <end position="1794"/>
    </location>
</feature>
<feature type="compositionally biased region" description="Acidic residues" evidence="1">
    <location>
        <begin position="16"/>
        <end position="27"/>
    </location>
</feature>
<feature type="compositionally biased region" description="Low complexity" evidence="1">
    <location>
        <begin position="2673"/>
        <end position="2682"/>
    </location>
</feature>
<feature type="compositionally biased region" description="Polar residues" evidence="1">
    <location>
        <begin position="1827"/>
        <end position="1847"/>
    </location>
</feature>